<dbReference type="EMBL" id="JENY01000024">
    <property type="protein sequence ID" value="EXL03633.1"/>
    <property type="molecule type" value="Genomic_DNA"/>
</dbReference>
<dbReference type="PANTHER" id="PTHR30514">
    <property type="entry name" value="GLUCOKINASE"/>
    <property type="match status" value="1"/>
</dbReference>
<dbReference type="GO" id="GO:0003677">
    <property type="term" value="F:DNA binding"/>
    <property type="evidence" value="ECO:0007669"/>
    <property type="project" value="InterPro"/>
</dbReference>
<dbReference type="GO" id="GO:1901135">
    <property type="term" value="P:carbohydrate derivative metabolic process"/>
    <property type="evidence" value="ECO:0007669"/>
    <property type="project" value="InterPro"/>
</dbReference>
<comment type="caution">
    <text evidence="2">The sequence shown here is derived from an EMBL/GenBank/DDBJ whole genome shotgun (WGS) entry which is preliminary data.</text>
</comment>
<dbReference type="GO" id="GO:0003700">
    <property type="term" value="F:DNA-binding transcription factor activity"/>
    <property type="evidence" value="ECO:0007669"/>
    <property type="project" value="InterPro"/>
</dbReference>
<dbReference type="InterPro" id="IPR000281">
    <property type="entry name" value="HTH_RpiR"/>
</dbReference>
<protein>
    <submittedName>
        <fullName evidence="2">RpiR family transcriptional regulator</fullName>
    </submittedName>
</protein>
<dbReference type="HOGENOM" id="CLU_055769_1_3_5"/>
<dbReference type="Pfam" id="PF01418">
    <property type="entry name" value="HTH_6"/>
    <property type="match status" value="1"/>
</dbReference>
<dbReference type="InterPro" id="IPR046348">
    <property type="entry name" value="SIS_dom_sf"/>
</dbReference>
<dbReference type="SUPFAM" id="SSF46689">
    <property type="entry name" value="Homeodomain-like"/>
    <property type="match status" value="1"/>
</dbReference>
<dbReference type="AlphaFoldDB" id="A0A011UCG7"/>
<dbReference type="Proteomes" id="UP000019849">
    <property type="component" value="Unassembled WGS sequence"/>
</dbReference>
<gene>
    <name evidence="2" type="ORF">BG36_11580</name>
</gene>
<accession>A0A011UCG7</accession>
<dbReference type="eggNOG" id="COG1737">
    <property type="taxonomic scope" value="Bacteria"/>
</dbReference>
<evidence type="ECO:0000313" key="3">
    <source>
        <dbReference type="Proteomes" id="UP000019849"/>
    </source>
</evidence>
<dbReference type="InterPro" id="IPR047640">
    <property type="entry name" value="RpiR-like"/>
</dbReference>
<evidence type="ECO:0000259" key="1">
    <source>
        <dbReference type="PROSITE" id="PS51071"/>
    </source>
</evidence>
<sequence length="279" mass="30216">MISERIKSSANKLTSAEQKLVRELLARPREAALGTASDLAKSVGVHEATASRLAKKLGFESYALFRDTLRQEFIVKTDPAGWVRNTLATMRGPSILRELIEQEATALTRLSGFVTDEALSAAAAALTRARKVFIFAHGNAEALVVLADKRFRRMGLDTVVLCGDGRDLAERLAGLEREDIVLAFTNRRAPRHWAALADCARATGTPTIVVADAVGPSLVPAPDHLLFAPRGGSGDAFQSLNIPMTIMNALILQIAQLNEPRSLDRLERVGKLMSVLDVP</sequence>
<dbReference type="Gene3D" id="3.40.50.10490">
    <property type="entry name" value="Glucose-6-phosphate isomerase like protein, domain 1"/>
    <property type="match status" value="1"/>
</dbReference>
<evidence type="ECO:0000313" key="2">
    <source>
        <dbReference type="EMBL" id="EXL03633.1"/>
    </source>
</evidence>
<dbReference type="Gene3D" id="1.10.10.10">
    <property type="entry name" value="Winged helix-like DNA-binding domain superfamily/Winged helix DNA-binding domain"/>
    <property type="match status" value="1"/>
</dbReference>
<dbReference type="PANTHER" id="PTHR30514:SF18">
    <property type="entry name" value="RPIR-FAMILY TRANSCRIPTIONAL REGULATOR"/>
    <property type="match status" value="1"/>
</dbReference>
<organism evidence="2 3">
    <name type="scientific">Aquamicrobium defluvii</name>
    <dbReference type="NCBI Taxonomy" id="69279"/>
    <lineage>
        <taxon>Bacteria</taxon>
        <taxon>Pseudomonadati</taxon>
        <taxon>Pseudomonadota</taxon>
        <taxon>Alphaproteobacteria</taxon>
        <taxon>Hyphomicrobiales</taxon>
        <taxon>Phyllobacteriaceae</taxon>
        <taxon>Aquamicrobium</taxon>
    </lineage>
</organism>
<dbReference type="PATRIC" id="fig|69279.3.peg.3410"/>
<dbReference type="RefSeq" id="WP_051520676.1">
    <property type="nucleotide sequence ID" value="NZ_KK073896.1"/>
</dbReference>
<dbReference type="InterPro" id="IPR009057">
    <property type="entry name" value="Homeodomain-like_sf"/>
</dbReference>
<name>A0A011UCG7_9HYPH</name>
<dbReference type="GO" id="GO:0097367">
    <property type="term" value="F:carbohydrate derivative binding"/>
    <property type="evidence" value="ECO:0007669"/>
    <property type="project" value="InterPro"/>
</dbReference>
<proteinExistence type="predicted"/>
<dbReference type="STRING" id="69279.BG36_11580"/>
<dbReference type="SUPFAM" id="SSF53697">
    <property type="entry name" value="SIS domain"/>
    <property type="match status" value="1"/>
</dbReference>
<dbReference type="InterPro" id="IPR036388">
    <property type="entry name" value="WH-like_DNA-bd_sf"/>
</dbReference>
<reference evidence="2 3" key="1">
    <citation type="submission" date="2014-02" db="EMBL/GenBank/DDBJ databases">
        <title>Aquamicrobium defluvii Genome sequencing.</title>
        <authorList>
            <person name="Wang X."/>
        </authorList>
    </citation>
    <scope>NUCLEOTIDE SEQUENCE [LARGE SCALE GENOMIC DNA]</scope>
    <source>
        <strain evidence="2 3">W13Z1</strain>
    </source>
</reference>
<feature type="domain" description="HTH rpiR-type" evidence="1">
    <location>
        <begin position="1"/>
        <end position="76"/>
    </location>
</feature>
<dbReference type="PROSITE" id="PS51071">
    <property type="entry name" value="HTH_RPIR"/>
    <property type="match status" value="1"/>
</dbReference>